<dbReference type="InterPro" id="IPR014938">
    <property type="entry name" value="YfhH-like"/>
</dbReference>
<name>A0ABW3UQP7_9BACL</name>
<dbReference type="Gene3D" id="2.30.30.340">
    <property type="entry name" value="Hypothetical protein YfhH like domains"/>
    <property type="match status" value="1"/>
</dbReference>
<proteinExistence type="predicted"/>
<comment type="caution">
    <text evidence="1">The sequence shown here is derived from an EMBL/GenBank/DDBJ whole genome shotgun (WGS) entry which is preliminary data.</text>
</comment>
<protein>
    <submittedName>
        <fullName evidence="1">DUF1811 family protein</fullName>
    </submittedName>
</protein>
<dbReference type="InterPro" id="IPR036289">
    <property type="entry name" value="YfhH"/>
</dbReference>
<keyword evidence="2" id="KW-1185">Reference proteome</keyword>
<dbReference type="EMBL" id="JBHTLU010000034">
    <property type="protein sequence ID" value="MFD1223253.1"/>
    <property type="molecule type" value="Genomic_DNA"/>
</dbReference>
<dbReference type="Gene3D" id="1.10.287.880">
    <property type="entry name" value="Hypothetical protein YfhH domain"/>
    <property type="match status" value="1"/>
</dbReference>
<dbReference type="SUPFAM" id="SSF101697">
    <property type="entry name" value="Hypothetical protein YfhH"/>
    <property type="match status" value="1"/>
</dbReference>
<dbReference type="Proteomes" id="UP001597180">
    <property type="component" value="Unassembled WGS sequence"/>
</dbReference>
<reference evidence="2" key="1">
    <citation type="journal article" date="2019" name="Int. J. Syst. Evol. Microbiol.">
        <title>The Global Catalogue of Microorganisms (GCM) 10K type strain sequencing project: providing services to taxonomists for standard genome sequencing and annotation.</title>
        <authorList>
            <consortium name="The Broad Institute Genomics Platform"/>
            <consortium name="The Broad Institute Genome Sequencing Center for Infectious Disease"/>
            <person name="Wu L."/>
            <person name="Ma J."/>
        </authorList>
    </citation>
    <scope>NUCLEOTIDE SEQUENCE [LARGE SCALE GENOMIC DNA]</scope>
    <source>
        <strain evidence="2">CCUG 53270</strain>
    </source>
</reference>
<dbReference type="Pfam" id="PF08838">
    <property type="entry name" value="DUF1811"/>
    <property type="match status" value="1"/>
</dbReference>
<sequence length="97" mass="11007">MKKLYSQMSPGELDAELADILEALAKAEFPSQKELLERKYYTAKSYLLDPSDFQPGTYHVEGFEEPFELEYINGMMGWGKMGSDPEASFPISMLTRA</sequence>
<gene>
    <name evidence="1" type="ORF">ACFQ4B_24325</name>
</gene>
<evidence type="ECO:0000313" key="2">
    <source>
        <dbReference type="Proteomes" id="UP001597180"/>
    </source>
</evidence>
<accession>A0ABW3UQP7</accession>
<organism evidence="1 2">
    <name type="scientific">Paenibacillus vulneris</name>
    <dbReference type="NCBI Taxonomy" id="1133364"/>
    <lineage>
        <taxon>Bacteria</taxon>
        <taxon>Bacillati</taxon>
        <taxon>Bacillota</taxon>
        <taxon>Bacilli</taxon>
        <taxon>Bacillales</taxon>
        <taxon>Paenibacillaceae</taxon>
        <taxon>Paenibacillus</taxon>
    </lineage>
</organism>
<dbReference type="RefSeq" id="WP_079910413.1">
    <property type="nucleotide sequence ID" value="NZ_BAABJG010000022.1"/>
</dbReference>
<evidence type="ECO:0000313" key="1">
    <source>
        <dbReference type="EMBL" id="MFD1223253.1"/>
    </source>
</evidence>